<dbReference type="SUPFAM" id="SSF141072">
    <property type="entry name" value="CalX-like"/>
    <property type="match status" value="10"/>
</dbReference>
<sequence length="2690" mass="274604">MARHFLIFTSLFFLWSSFSIEIKAQTTVTFDEILTPTLNSLNGTNTYTNSGVTFQIFSGSNSGALVSSFDQGFNGTRALDDTNLTPGGVTGWRITKADNSDFQLLSIWLQEGCDCSSTSGTVKAFKDGVQVGATVNLNFDSRTTGAKNFATNTDFNSVDEIRIEGTDLYVLIDNFSFGPEVNTGVNDPPVVTDISLVGAPLTTAASVTYAVTFSKNAVNVTSDDFQLTTAGTSGSIGAVSGSGSSYTVAVNNLAGDGTVRLDLKAGTDIQNDNGNTGTPAFTSGQLHFVGPCFVETFETETDAAITFSDNGKTFNLGTGLEIEKRSGFGAGSSSGYVINNNSAGSFSITNTEDFTMKTVDLFLSDLSGNNPTAVGTLTVEGKNGGESQFIITKNSGFPTTTTTNNGFFTLDFATDGAANYRNTNVDELVFSISGGFLELAIDNFNFCEAAAATDTQAPAVQSIDLVGNPVSTSAAVNYEVTFDEVALNVSQDDFELIPTGTATGAITSLSGSGSNYILSVTGISGEGSIKVNLKANTDIADGLGNTPPFDFSGGQVHLVGSCFIETFESLSGGETSFTSNGKNFTLTGNWAVKSQFGFGAGNSSEFIENSGSGTYILNSTSEAVRFERIDFYLSSIVGGSTPTNDGSITIRGYENGNSTQLFSITRNPSPLFPTSTANGNNGFFTFEFDLTSEGGPDRSAVFVDRLEIEVSTFVYLAADNVQFCADFEAPTGYSVTIDQDPITNANASNVSFTFAGGEPGATYNYEFTSTGGGTAVVGNGTLTTATDQITGIDLSGLGAGTVTLTVVLTDTSGNQGAEVDDNVQKVLTPEVVLSTSTNSFNETGGSATITATLSSAAPANETILIAFTGSAGNGVDYIGNISISIPIGSTSGFISITSIPDELVEADESFTATISSASGATIGANKSVDVQIIDDDQAAVTIADVTVNENSGTATITVSLDNAVDGGFDVNVNTADGTATTADGDYTAVTAQTLTFAGTAGESETFNITLGSDTKVEADETVSISMSGISPATVPNGDIDITDVAILTIINDDQATVTIADVSGNEDDGAITITATLDNPVDGGFTVDVSTVGGTATTADSDYFPVGQTLTFAGTAGETQTFTVTPTADAIPEPNETVIIGMSNVVPGTVSSGDIDVTDGATVTIINDDDASFSVNDPSVAEGNAGTSTLQFTVSLSDPAPAGGATVDYATSNGTATAGSDYTAIGTTTLSFLAGETSKTVDVSVAGDETVEVDETLTLTLSNPTGTDVIIGDATGTGTITNDDQAAVTIADVAVNENSGTATITVSLDNAVDGGFDVNVSTADGTATTADADYVAVTAQKLTFAGTTGESKTFDVTIGGDTKVEADETVSISMSDLSPATVPSVDIDITDGAILTFINDDQAAVTIADVSGNEDDGAITVTVTLDNAVDGGFTVDVSTTDGTATTANSDYTPLAGQTLNFAGTAGETQTFTVTPTADVIPEPNETVIIEMSNVVAGTVASGDIDITDGATVTIINDDDASFSVGDPSIAEGNAGTSTLQFTVSLSAPAPAGGATVDFATSDGTATAGSDYTAIGATTLSFFAGESSKTVDISVIGDETVEIDETLTLTLSNATGTDVIIADATGTGTITNDDQAAVTIADVTVNESDGNATISVTLDKAVQGGFTVNVNTTDGTATAADGDYTSVITTLTFAGTAGEIQTFQVPITDDSKVELDETVSISMSGLIPTIVAGGDINITDTGTITITNDDTATVTIADVSGNEDDGPITVTLTLDNPVSGGFNVNYTSLDGTAIGNVDYSTVSGTISFAGTPGETESFNVTPIADGVVEADKTVLITMSDLAPTFVSTSDIDISDEATVTILNDDTAELSISATTQAAEDNTNGVFTVSTSSQFATNTTVTFTIEGTAIPGTDYVNLGTSFVFPANTNSVTITVPVIGDDLDENDEEVILTLTGTDNASVQVGTPSQATLTIADNDETPLVVAGQSFNLAENAANNSLIGTILATDTDAGTVFQSWMISSGNDDGIFGIDSGTGELSVVDNSNLDFESNTQYVLELTVTDGTNTSAAEEVIINVTDVNDVAPIISPNQVFAVKAGDPNTTSLGTVLATDGDVTPTTFQSWTITAGNVSNDGDADPPFAIDPNTGEITINDTDDINTGNLDYTLTITVSDGVNTSAPETVEINGSQLILDITVNPGQSKVFNTADPVFTFTATGFEGGDTEAILTGSLERAPGENVGNYSVGLGTLDAGNKYSINFTPADFEITPAPITGVVFNGGSFVYDGTSKSLPFASGTFPPNASDTYVNNERTVVGTQEVTATISAPNYTTLELKANLTITPAPLQVTALTQSKVYGSMLTLDTDQVSYSGFVNGEDETVLGGGFILTSVGGVDASATADVATYVDEIAPSGLTADNYDITFINGDLQVTKAPLTVTALSQSKAFGTVLTLDIDKVSYSGFLNGQNEGVLGGALVLSSVGGIDASTTADVGTYVDEIVPSGLTADNYDISFINGDLVVAPAEIAGITFDDGSFVFDGTEKSIVISGTLPAGTSVAYANNTRTDVGTQEATATITGSNFNDLVLTADLTITPADITGVTFDDGSFVFDGTEKSIVISGTLPAGTSVAYANNTRTDVGTQEATATITGSNFNDLVLTADLTITPADITGITFDDGSFVFDGTEKSIVISGTLPAGTSVA</sequence>
<dbReference type="InterPro" id="IPR015919">
    <property type="entry name" value="Cadherin-like_sf"/>
</dbReference>
<dbReference type="Proteomes" id="UP001171916">
    <property type="component" value="Unassembled WGS sequence"/>
</dbReference>
<keyword evidence="8" id="KW-1185">Reference proteome</keyword>
<dbReference type="RefSeq" id="WP_289998035.1">
    <property type="nucleotide sequence ID" value="NZ_JAUEPH010000001.1"/>
</dbReference>
<name>A0ABT7Y7S9_9BACT</name>
<dbReference type="Pfam" id="PF18676">
    <property type="entry name" value="MBG_2"/>
    <property type="match status" value="3"/>
</dbReference>
<keyword evidence="4" id="KW-0406">Ion transport</keyword>
<gene>
    <name evidence="7" type="ORF">QVH07_00005</name>
</gene>
<feature type="domain" description="Cadherin" evidence="6">
    <location>
        <begin position="1980"/>
        <end position="2083"/>
    </location>
</feature>
<evidence type="ECO:0000259" key="6">
    <source>
        <dbReference type="PROSITE" id="PS50268"/>
    </source>
</evidence>
<evidence type="ECO:0000313" key="7">
    <source>
        <dbReference type="EMBL" id="MDN3202500.1"/>
    </source>
</evidence>
<dbReference type="Pfam" id="PF00028">
    <property type="entry name" value="Cadherin"/>
    <property type="match status" value="1"/>
</dbReference>
<dbReference type="SMART" id="SM00237">
    <property type="entry name" value="Calx_beta"/>
    <property type="match status" value="10"/>
</dbReference>
<evidence type="ECO:0000256" key="4">
    <source>
        <dbReference type="ARBA" id="ARBA00023065"/>
    </source>
</evidence>
<dbReference type="InterPro" id="IPR038081">
    <property type="entry name" value="CalX-like_sf"/>
</dbReference>
<dbReference type="Gene3D" id="2.60.40.60">
    <property type="entry name" value="Cadherins"/>
    <property type="match status" value="2"/>
</dbReference>
<feature type="chain" id="PRO_5045487156" evidence="5">
    <location>
        <begin position="25"/>
        <end position="2690"/>
    </location>
</feature>
<keyword evidence="1 5" id="KW-0732">Signal</keyword>
<dbReference type="CDD" id="cd11304">
    <property type="entry name" value="Cadherin_repeat"/>
    <property type="match status" value="2"/>
</dbReference>
<dbReference type="EMBL" id="JAUEPH010000001">
    <property type="protein sequence ID" value="MDN3202500.1"/>
    <property type="molecule type" value="Genomic_DNA"/>
</dbReference>
<reference evidence="7" key="1">
    <citation type="submission" date="2023-06" db="EMBL/GenBank/DDBJ databases">
        <title>Robiginitalea aurantiacus sp. nov. and Algoriphagus sediminis sp. nov., isolated from coastal sediment.</title>
        <authorList>
            <person name="Zhou Z.Y."/>
            <person name="An J."/>
            <person name="Jia Y.W."/>
            <person name="Du Z.J."/>
        </authorList>
    </citation>
    <scope>NUCLEOTIDE SEQUENCE</scope>
    <source>
        <strain evidence="7">C2-7</strain>
    </source>
</reference>
<dbReference type="InterPro" id="IPR051171">
    <property type="entry name" value="CaCA"/>
</dbReference>
<protein>
    <submittedName>
        <fullName evidence="7">Calx-beta domain-containing protein</fullName>
    </submittedName>
</protein>
<dbReference type="InterPro" id="IPR003644">
    <property type="entry name" value="Calx_beta"/>
</dbReference>
<feature type="signal peptide" evidence="5">
    <location>
        <begin position="1"/>
        <end position="24"/>
    </location>
</feature>
<keyword evidence="2" id="KW-0677">Repeat</keyword>
<evidence type="ECO:0000256" key="1">
    <source>
        <dbReference type="ARBA" id="ARBA00022729"/>
    </source>
</evidence>
<evidence type="ECO:0000256" key="5">
    <source>
        <dbReference type="SAM" id="SignalP"/>
    </source>
</evidence>
<dbReference type="PROSITE" id="PS50268">
    <property type="entry name" value="CADHERIN_2"/>
    <property type="match status" value="2"/>
</dbReference>
<dbReference type="PANTHER" id="PTHR11878:SF65">
    <property type="entry name" value="NA_CA-EXCHANGE PROTEIN, ISOFORM G"/>
    <property type="match status" value="1"/>
</dbReference>
<dbReference type="Pfam" id="PF03160">
    <property type="entry name" value="Calx-beta"/>
    <property type="match status" value="8"/>
</dbReference>
<keyword evidence="4" id="KW-0813">Transport</keyword>
<evidence type="ECO:0000256" key="3">
    <source>
        <dbReference type="ARBA" id="ARBA00022837"/>
    </source>
</evidence>
<dbReference type="PANTHER" id="PTHR11878">
    <property type="entry name" value="SODIUM/CALCIUM EXCHANGER"/>
    <property type="match status" value="1"/>
</dbReference>
<dbReference type="Gene3D" id="2.60.40.2030">
    <property type="match status" value="10"/>
</dbReference>
<proteinExistence type="predicted"/>
<evidence type="ECO:0000256" key="2">
    <source>
        <dbReference type="ARBA" id="ARBA00022737"/>
    </source>
</evidence>
<dbReference type="SUPFAM" id="SSF49313">
    <property type="entry name" value="Cadherin-like"/>
    <property type="match status" value="2"/>
</dbReference>
<keyword evidence="3" id="KW-0106">Calcium</keyword>
<comment type="caution">
    <text evidence="7">The sequence shown here is derived from an EMBL/GenBank/DDBJ whole genome shotgun (WGS) entry which is preliminary data.</text>
</comment>
<feature type="non-terminal residue" evidence="7">
    <location>
        <position position="2690"/>
    </location>
</feature>
<dbReference type="InterPro" id="IPR041286">
    <property type="entry name" value="MBG_2"/>
</dbReference>
<evidence type="ECO:0000313" key="8">
    <source>
        <dbReference type="Proteomes" id="UP001171916"/>
    </source>
</evidence>
<organism evidence="7 8">
    <name type="scientific">Algoriphagus sediminis</name>
    <dbReference type="NCBI Taxonomy" id="3057113"/>
    <lineage>
        <taxon>Bacteria</taxon>
        <taxon>Pseudomonadati</taxon>
        <taxon>Bacteroidota</taxon>
        <taxon>Cytophagia</taxon>
        <taxon>Cytophagales</taxon>
        <taxon>Cyclobacteriaceae</taxon>
        <taxon>Algoriphagus</taxon>
    </lineage>
</organism>
<dbReference type="SMART" id="SM00112">
    <property type="entry name" value="CA"/>
    <property type="match status" value="2"/>
</dbReference>
<dbReference type="InterPro" id="IPR002126">
    <property type="entry name" value="Cadherin-like_dom"/>
</dbReference>
<accession>A0ABT7Y7S9</accession>
<feature type="domain" description="Cadherin" evidence="6">
    <location>
        <begin position="2083"/>
        <end position="2206"/>
    </location>
</feature>